<sequence>MVDRDAALDIVYEEIENNLMLIGATAIEDKLQDGVPETIAKLAMADIKIWVLTGDKKETAENIGYSCTLLRDDMQIHYGEDVNEKLMSRQSNRRNEPSSMFRAGKKKPSEPYFPGSNKNALIITGGWLVGVV</sequence>
<reference evidence="2 3" key="1">
    <citation type="submission" date="2021-06" db="EMBL/GenBank/DDBJ databases">
        <authorList>
            <person name="Palmer J.M."/>
        </authorList>
    </citation>
    <scope>NUCLEOTIDE SEQUENCE [LARGE SCALE GENOMIC DNA]</scope>
    <source>
        <strain evidence="2 3">GA_2019</strain>
        <tissue evidence="2">Muscle</tissue>
    </source>
</reference>
<dbReference type="SUPFAM" id="SSF56784">
    <property type="entry name" value="HAD-like"/>
    <property type="match status" value="1"/>
</dbReference>
<evidence type="ECO:0000313" key="2">
    <source>
        <dbReference type="EMBL" id="MEQ2179082.1"/>
    </source>
</evidence>
<dbReference type="EMBL" id="JAHRIO010061966">
    <property type="protein sequence ID" value="MEQ2179082.1"/>
    <property type="molecule type" value="Genomic_DNA"/>
</dbReference>
<name>A0ABV0P6L8_9TELE</name>
<proteinExistence type="predicted"/>
<dbReference type="PANTHER" id="PTHR24092">
    <property type="entry name" value="PROBABLE PHOSPHOLIPID-TRANSPORTING ATPASE"/>
    <property type="match status" value="1"/>
</dbReference>
<dbReference type="InterPro" id="IPR023214">
    <property type="entry name" value="HAD_sf"/>
</dbReference>
<feature type="region of interest" description="Disordered" evidence="1">
    <location>
        <begin position="86"/>
        <end position="110"/>
    </location>
</feature>
<keyword evidence="3" id="KW-1185">Reference proteome</keyword>
<accession>A0ABV0P6L8</accession>
<organism evidence="2 3">
    <name type="scientific">Goodea atripinnis</name>
    <dbReference type="NCBI Taxonomy" id="208336"/>
    <lineage>
        <taxon>Eukaryota</taxon>
        <taxon>Metazoa</taxon>
        <taxon>Chordata</taxon>
        <taxon>Craniata</taxon>
        <taxon>Vertebrata</taxon>
        <taxon>Euteleostomi</taxon>
        <taxon>Actinopterygii</taxon>
        <taxon>Neopterygii</taxon>
        <taxon>Teleostei</taxon>
        <taxon>Neoteleostei</taxon>
        <taxon>Acanthomorphata</taxon>
        <taxon>Ovalentaria</taxon>
        <taxon>Atherinomorphae</taxon>
        <taxon>Cyprinodontiformes</taxon>
        <taxon>Goodeidae</taxon>
        <taxon>Goodea</taxon>
    </lineage>
</organism>
<evidence type="ECO:0000256" key="1">
    <source>
        <dbReference type="SAM" id="MobiDB-lite"/>
    </source>
</evidence>
<dbReference type="Proteomes" id="UP001476798">
    <property type="component" value="Unassembled WGS sequence"/>
</dbReference>
<protein>
    <submittedName>
        <fullName evidence="2">Phospholipid-transporting ATPase IC</fullName>
    </submittedName>
</protein>
<dbReference type="Gene3D" id="3.40.50.1000">
    <property type="entry name" value="HAD superfamily/HAD-like"/>
    <property type="match status" value="1"/>
</dbReference>
<comment type="caution">
    <text evidence="2">The sequence shown here is derived from an EMBL/GenBank/DDBJ whole genome shotgun (WGS) entry which is preliminary data.</text>
</comment>
<evidence type="ECO:0000313" key="3">
    <source>
        <dbReference type="Proteomes" id="UP001476798"/>
    </source>
</evidence>
<dbReference type="InterPro" id="IPR036412">
    <property type="entry name" value="HAD-like_sf"/>
</dbReference>
<gene>
    <name evidence="2" type="primary">ATP8B1_2</name>
    <name evidence="2" type="ORF">GOODEAATRI_020959</name>
</gene>
<dbReference type="PANTHER" id="PTHR24092:SF48">
    <property type="entry name" value="PHOSPHOLIPID-TRANSPORTING ATPASE IC"/>
    <property type="match status" value="1"/>
</dbReference>